<evidence type="ECO:0000313" key="3">
    <source>
        <dbReference type="Proteomes" id="UP000238589"/>
    </source>
</evidence>
<evidence type="ECO:0000313" key="2">
    <source>
        <dbReference type="EMBL" id="PRD67093.1"/>
    </source>
</evidence>
<dbReference type="GO" id="GO:0016301">
    <property type="term" value="F:kinase activity"/>
    <property type="evidence" value="ECO:0007669"/>
    <property type="project" value="UniProtKB-KW"/>
</dbReference>
<keyword evidence="1" id="KW-0812">Transmembrane</keyword>
<name>A0A2S9K9E9_9BURK</name>
<feature type="transmembrane region" description="Helical" evidence="1">
    <location>
        <begin position="29"/>
        <end position="47"/>
    </location>
</feature>
<organism evidence="2 3">
    <name type="scientific">Malikia granosa</name>
    <dbReference type="NCBI Taxonomy" id="263067"/>
    <lineage>
        <taxon>Bacteria</taxon>
        <taxon>Pseudomonadati</taxon>
        <taxon>Pseudomonadota</taxon>
        <taxon>Betaproteobacteria</taxon>
        <taxon>Burkholderiales</taxon>
        <taxon>Comamonadaceae</taxon>
        <taxon>Malikia</taxon>
    </lineage>
</organism>
<reference evidence="2 3" key="1">
    <citation type="submission" date="2018-03" db="EMBL/GenBank/DDBJ databases">
        <title>Comparative genomics illustrates the genes involved in a hyperalkaliphilic mechanisms of Serpentinomonas isolated from highly-alkaline calcium-rich serpentinized springs.</title>
        <authorList>
            <person name="Suzuki S."/>
            <person name="Ishii S."/>
            <person name="Walworth N."/>
            <person name="Bird L."/>
            <person name="Kuenen J.G."/>
            <person name="Nealson K.H."/>
        </authorList>
    </citation>
    <scope>NUCLEOTIDE SEQUENCE [LARGE SCALE GENOMIC DNA]</scope>
    <source>
        <strain evidence="2 3">P1</strain>
    </source>
</reference>
<accession>A0A2S9K9E9</accession>
<keyword evidence="1" id="KW-1133">Transmembrane helix</keyword>
<dbReference type="EMBL" id="PVLQ01000007">
    <property type="protein sequence ID" value="PRD67093.1"/>
    <property type="molecule type" value="Genomic_DNA"/>
</dbReference>
<keyword evidence="3" id="KW-1185">Reference proteome</keyword>
<gene>
    <name evidence="2" type="ORF">C6P64_00935</name>
</gene>
<evidence type="ECO:0000256" key="1">
    <source>
        <dbReference type="SAM" id="Phobius"/>
    </source>
</evidence>
<dbReference type="AlphaFoldDB" id="A0A2S9K9E9"/>
<dbReference type="RefSeq" id="WP_105746758.1">
    <property type="nucleotide sequence ID" value="NZ_PVLQ01000007.1"/>
</dbReference>
<dbReference type="OrthoDB" id="8907926at2"/>
<keyword evidence="2" id="KW-0808">Transferase</keyword>
<sequence>MKFQSILLWSGVAALLVLAQSQFGWPGLAFAGAGLVMWLLLHFTRLMGVMKRAANRPVGHVDSAVMLNAKLQPGRPLMHVIAQTRALGERLSDEGAQPEVYRWRDGSGSSVSCEFEGGKLARWKLERPEQD</sequence>
<keyword evidence="1" id="KW-0472">Membrane</keyword>
<protein>
    <submittedName>
        <fullName evidence="2">Glycerate kinase</fullName>
    </submittedName>
</protein>
<proteinExistence type="predicted"/>
<keyword evidence="2" id="KW-0418">Kinase</keyword>
<dbReference type="Proteomes" id="UP000238589">
    <property type="component" value="Unassembled WGS sequence"/>
</dbReference>
<comment type="caution">
    <text evidence="2">The sequence shown here is derived from an EMBL/GenBank/DDBJ whole genome shotgun (WGS) entry which is preliminary data.</text>
</comment>